<evidence type="ECO:0000313" key="2">
    <source>
        <dbReference type="Proteomes" id="UP001225134"/>
    </source>
</evidence>
<keyword evidence="2" id="KW-1185">Reference proteome</keyword>
<evidence type="ECO:0000313" key="1">
    <source>
        <dbReference type="EMBL" id="MDK9581223.1"/>
    </source>
</evidence>
<dbReference type="RefSeq" id="WP_285153659.1">
    <property type="nucleotide sequence ID" value="NZ_JASSPP010000017.1"/>
</dbReference>
<dbReference type="EMBL" id="JASSPP010000017">
    <property type="protein sequence ID" value="MDK9581223.1"/>
    <property type="molecule type" value="Genomic_DNA"/>
</dbReference>
<name>A0ABT7HL06_9FUSO</name>
<protein>
    <submittedName>
        <fullName evidence="1">Uncharacterized protein</fullName>
    </submittedName>
</protein>
<sequence length="144" mass="17286">ELVQSFSKCKFDKFYSVGLDLRHEKFEYLSINFLINYSLLRKKIVSKLDTYKSDKYLIITSEINAFKITSNNYSIIEKDINYMVKIESILNLKEKGLSYNKLLHKIMNLMKFKISNIPQENLFLKEKIEYLMNNGFENYQKDFF</sequence>
<accession>A0ABT7HL06</accession>
<proteinExistence type="predicted"/>
<reference evidence="1 2" key="1">
    <citation type="submission" date="2023-06" db="EMBL/GenBank/DDBJ databases">
        <title>Antibody response to the Sneathia vaginalis cytopathogenic toxin A during pregnancy.</title>
        <authorList>
            <person name="Mccoy Z.T."/>
            <person name="Serrano M.G."/>
            <person name="Spaine K."/>
            <person name="Edwards D.J."/>
            <person name="Buck G.A."/>
            <person name="Jefferson K."/>
        </authorList>
    </citation>
    <scope>NUCLEOTIDE SEQUENCE [LARGE SCALE GENOMIC DNA]</scope>
    <source>
        <strain evidence="1 2">CCUG 42621</strain>
    </source>
</reference>
<gene>
    <name evidence="1" type="ORF">QQA45_06985</name>
</gene>
<dbReference type="Proteomes" id="UP001225134">
    <property type="component" value="Unassembled WGS sequence"/>
</dbReference>
<comment type="caution">
    <text evidence="1">The sequence shown here is derived from an EMBL/GenBank/DDBJ whole genome shotgun (WGS) entry which is preliminary data.</text>
</comment>
<organism evidence="1 2">
    <name type="scientific">Sneathia sanguinegens</name>
    <dbReference type="NCBI Taxonomy" id="40543"/>
    <lineage>
        <taxon>Bacteria</taxon>
        <taxon>Fusobacteriati</taxon>
        <taxon>Fusobacteriota</taxon>
        <taxon>Fusobacteriia</taxon>
        <taxon>Fusobacteriales</taxon>
        <taxon>Leptotrichiaceae</taxon>
        <taxon>Sneathia</taxon>
    </lineage>
</organism>
<feature type="non-terminal residue" evidence="1">
    <location>
        <position position="1"/>
    </location>
</feature>